<accession>A0A4Y8PYT4</accession>
<dbReference type="Proteomes" id="UP000298246">
    <property type="component" value="Unassembled WGS sequence"/>
</dbReference>
<reference evidence="1 2" key="1">
    <citation type="submission" date="2017-03" db="EMBL/GenBank/DDBJ databases">
        <title>Isolation of Levoglucosan Utilizing Bacteria.</title>
        <authorList>
            <person name="Arya A.S."/>
        </authorList>
    </citation>
    <scope>NUCLEOTIDE SEQUENCE [LARGE SCALE GENOMIC DNA]</scope>
    <source>
        <strain evidence="1 2">MEC069</strain>
    </source>
</reference>
<sequence length="73" mass="8141">MRPLHDSISFTELLGLNAGDKVIFRLVNDEQISGTLDTVSPQYDEFTFVGRGVHIHGIEIARIEKHIPGNHST</sequence>
<dbReference type="AlphaFoldDB" id="A0A4Y8PYT4"/>
<evidence type="ECO:0000313" key="2">
    <source>
        <dbReference type="Proteomes" id="UP000298246"/>
    </source>
</evidence>
<proteinExistence type="predicted"/>
<gene>
    <name evidence="1" type="ORF">B5M42_15135</name>
</gene>
<name>A0A4Y8PYT4_9BACL</name>
<comment type="caution">
    <text evidence="1">The sequence shown here is derived from an EMBL/GenBank/DDBJ whole genome shotgun (WGS) entry which is preliminary data.</text>
</comment>
<keyword evidence="2" id="KW-1185">Reference proteome</keyword>
<dbReference type="RefSeq" id="WP_134754272.1">
    <property type="nucleotide sequence ID" value="NZ_MYFO02000014.1"/>
</dbReference>
<dbReference type="EMBL" id="MYFO01000019">
    <property type="protein sequence ID" value="TFE86418.1"/>
    <property type="molecule type" value="Genomic_DNA"/>
</dbReference>
<organism evidence="1 2">
    <name type="scientific">Paenibacillus athensensis</name>
    <dbReference type="NCBI Taxonomy" id="1967502"/>
    <lineage>
        <taxon>Bacteria</taxon>
        <taxon>Bacillati</taxon>
        <taxon>Bacillota</taxon>
        <taxon>Bacilli</taxon>
        <taxon>Bacillales</taxon>
        <taxon>Paenibacillaceae</taxon>
        <taxon>Paenibacillus</taxon>
    </lineage>
</organism>
<evidence type="ECO:0000313" key="1">
    <source>
        <dbReference type="EMBL" id="TFE86418.1"/>
    </source>
</evidence>
<protein>
    <recommendedName>
        <fullName evidence="3">DUF2642 domain-containing protein</fullName>
    </recommendedName>
</protein>
<evidence type="ECO:0008006" key="3">
    <source>
        <dbReference type="Google" id="ProtNLM"/>
    </source>
</evidence>
<dbReference type="OrthoDB" id="2680237at2"/>